<dbReference type="Proteomes" id="UP000325385">
    <property type="component" value="Chromosome"/>
</dbReference>
<evidence type="ECO:0000256" key="2">
    <source>
        <dbReference type="SAM" id="MobiDB-lite"/>
    </source>
</evidence>
<dbReference type="InterPro" id="IPR005584">
    <property type="entry name" value="DNA_gyrase_inhibitor_YacG"/>
</dbReference>
<dbReference type="AlphaFoldDB" id="A0A3T1CHA1"/>
<evidence type="ECO:0000313" key="5">
    <source>
        <dbReference type="Proteomes" id="UP000290057"/>
    </source>
</evidence>
<dbReference type="GO" id="GO:0006355">
    <property type="term" value="P:regulation of DNA-templated transcription"/>
    <property type="evidence" value="ECO:0007669"/>
    <property type="project" value="InterPro"/>
</dbReference>
<organism evidence="3 5">
    <name type="scientific">Qipengyuania flava</name>
    <dbReference type="NCBI Taxonomy" id="192812"/>
    <lineage>
        <taxon>Bacteria</taxon>
        <taxon>Pseudomonadati</taxon>
        <taxon>Pseudomonadota</taxon>
        <taxon>Alphaproteobacteria</taxon>
        <taxon>Sphingomonadales</taxon>
        <taxon>Erythrobacteraceae</taxon>
        <taxon>Qipengyuania</taxon>
    </lineage>
</organism>
<evidence type="ECO:0000313" key="3">
    <source>
        <dbReference type="EMBL" id="BBI20361.1"/>
    </source>
</evidence>
<evidence type="ECO:0000313" key="4">
    <source>
        <dbReference type="EMBL" id="QFI63169.1"/>
    </source>
</evidence>
<dbReference type="SUPFAM" id="SSF57716">
    <property type="entry name" value="Glucocorticoid receptor-like (DNA-binding domain)"/>
    <property type="match status" value="1"/>
</dbReference>
<dbReference type="EMBL" id="AP019389">
    <property type="protein sequence ID" value="BBI20361.1"/>
    <property type="molecule type" value="Genomic_DNA"/>
</dbReference>
<keyword evidence="5" id="KW-1185">Reference proteome</keyword>
<reference evidence="4" key="2">
    <citation type="submission" date="2018-09" db="EMBL/GenBank/DDBJ databases">
        <authorList>
            <person name="Zhang J."/>
        </authorList>
    </citation>
    <scope>NUCLEOTIDE SEQUENCE</scope>
    <source>
        <strain evidence="4">21-3</strain>
    </source>
</reference>
<comment type="function">
    <text evidence="1">Inhibits all the catalytic activities of DNA gyrase by preventing its interaction with DNA. Acts by binding directly to the C-terminal domain of GyrB, which probably disrupts DNA binding by the gyrase.</text>
</comment>
<dbReference type="Proteomes" id="UP000290057">
    <property type="component" value="Chromosome"/>
</dbReference>
<keyword evidence="1" id="KW-0862">Zinc</keyword>
<comment type="cofactor">
    <cofactor evidence="1">
        <name>Zn(2+)</name>
        <dbReference type="ChEBI" id="CHEBI:29105"/>
    </cofactor>
    <text evidence="1">Binds 1 zinc ion.</text>
</comment>
<feature type="binding site" evidence="1">
    <location>
        <position position="37"/>
    </location>
    <ligand>
        <name>Zn(2+)</name>
        <dbReference type="ChEBI" id="CHEBI:29105"/>
    </ligand>
</feature>
<dbReference type="GO" id="GO:0008657">
    <property type="term" value="F:DNA topoisomerase type II (double strand cut, ATP-hydrolyzing) inhibitor activity"/>
    <property type="evidence" value="ECO:0007669"/>
    <property type="project" value="UniProtKB-UniRule"/>
</dbReference>
<feature type="binding site" evidence="1">
    <location>
        <position position="8"/>
    </location>
    <ligand>
        <name>Zn(2+)</name>
        <dbReference type="ChEBI" id="CHEBI:29105"/>
    </ligand>
</feature>
<dbReference type="Gene3D" id="3.30.50.10">
    <property type="entry name" value="Erythroid Transcription Factor GATA-1, subunit A"/>
    <property type="match status" value="1"/>
</dbReference>
<name>A0A3T1CHA1_9SPHN</name>
<dbReference type="GeneID" id="69697182"/>
<feature type="binding site" evidence="1">
    <location>
        <position position="33"/>
    </location>
    <ligand>
        <name>Zn(2+)</name>
        <dbReference type="ChEBI" id="CHEBI:29105"/>
    </ligand>
</feature>
<dbReference type="Pfam" id="PF03884">
    <property type="entry name" value="YacG"/>
    <property type="match status" value="1"/>
</dbReference>
<gene>
    <name evidence="1 4" type="primary">yacG</name>
    <name evidence="4" type="ORF">D0Y83_07720</name>
    <name evidence="3" type="ORF">EKJ_12080</name>
</gene>
<accession>A0A3T1CHA1</accession>
<dbReference type="EMBL" id="CP032228">
    <property type="protein sequence ID" value="QFI63169.1"/>
    <property type="molecule type" value="Genomic_DNA"/>
</dbReference>
<proteinExistence type="inferred from homology"/>
<comment type="subunit">
    <text evidence="1">Interacts with GyrB.</text>
</comment>
<keyword evidence="1" id="KW-0479">Metal-binding</keyword>
<feature type="binding site" evidence="1">
    <location>
        <position position="11"/>
    </location>
    <ligand>
        <name>Zn(2+)</name>
        <dbReference type="ChEBI" id="CHEBI:29105"/>
    </ligand>
</feature>
<evidence type="ECO:0000256" key="1">
    <source>
        <dbReference type="HAMAP-Rule" id="MF_00649"/>
    </source>
</evidence>
<evidence type="ECO:0000313" key="6">
    <source>
        <dbReference type="Proteomes" id="UP000325385"/>
    </source>
</evidence>
<dbReference type="RefSeq" id="WP_067469364.1">
    <property type="nucleotide sequence ID" value="NZ_AP019389.1"/>
</dbReference>
<reference evidence="3 5" key="3">
    <citation type="submission" date="2019-01" db="EMBL/GenBank/DDBJ databases">
        <title>Complete genome sequence of Erythrobacter flavus KJ5.</title>
        <authorList>
            <person name="Kanesaki Y."/>
            <person name="Brotosudarmo T."/>
            <person name="Moriuchi R."/>
            <person name="Awai K."/>
        </authorList>
    </citation>
    <scope>NUCLEOTIDE SEQUENCE [LARGE SCALE GENOMIC DNA]</scope>
    <source>
        <strain evidence="3 5">KJ5</strain>
    </source>
</reference>
<sequence>MTSKPRPCPICKKPRDQWQAQDGAEADRYAPFCSSRCRDRDLSQWFGDGYSVPGRAALPEEIAAEVTRGTEE</sequence>
<comment type="similarity">
    <text evidence="1">Belongs to the DNA gyrase inhibitor YacG family.</text>
</comment>
<reference evidence="6" key="1">
    <citation type="submission" date="2018-09" db="EMBL/GenBank/DDBJ databases">
        <title>Nocardia yunnanensis sp. nov., an actinomycete isolated from a soil sample.</title>
        <authorList>
            <person name="Zhang J."/>
        </authorList>
    </citation>
    <scope>NUCLEOTIDE SEQUENCE [LARGE SCALE GENOMIC DNA]</scope>
    <source>
        <strain evidence="6">21-3</strain>
    </source>
</reference>
<feature type="region of interest" description="Disordered" evidence="2">
    <location>
        <begin position="1"/>
        <end position="24"/>
    </location>
</feature>
<dbReference type="HAMAP" id="MF_00649">
    <property type="entry name" value="DNA_gyrase_inhibitor_YacG"/>
    <property type="match status" value="1"/>
</dbReference>
<dbReference type="GO" id="GO:0008270">
    <property type="term" value="F:zinc ion binding"/>
    <property type="evidence" value="ECO:0007669"/>
    <property type="project" value="UniProtKB-UniRule"/>
</dbReference>
<protein>
    <recommendedName>
        <fullName evidence="1">DNA gyrase inhibitor YacG</fullName>
    </recommendedName>
</protein>
<dbReference type="InterPro" id="IPR013088">
    <property type="entry name" value="Znf_NHR/GATA"/>
</dbReference>